<evidence type="ECO:0000256" key="5">
    <source>
        <dbReference type="SAM" id="Phobius"/>
    </source>
</evidence>
<keyword evidence="3 5" id="KW-1133">Transmembrane helix</keyword>
<dbReference type="SUPFAM" id="SSF161084">
    <property type="entry name" value="MAPEG domain-like"/>
    <property type="match status" value="1"/>
</dbReference>
<reference evidence="6 7" key="1">
    <citation type="submission" date="2020-03" db="EMBL/GenBank/DDBJ databases">
        <title>Genome sequence of strain Massilia sp. TW-1.</title>
        <authorList>
            <person name="Chaudhary D.K."/>
        </authorList>
    </citation>
    <scope>NUCLEOTIDE SEQUENCE [LARGE SCALE GENOMIC DNA]</scope>
    <source>
        <strain evidence="6 7">TW-1</strain>
    </source>
</reference>
<evidence type="ECO:0000256" key="1">
    <source>
        <dbReference type="ARBA" id="ARBA00004141"/>
    </source>
</evidence>
<keyword evidence="4 5" id="KW-0472">Membrane</keyword>
<evidence type="ECO:0000256" key="4">
    <source>
        <dbReference type="ARBA" id="ARBA00023136"/>
    </source>
</evidence>
<name>A0ABX0P907_9BURK</name>
<dbReference type="Proteomes" id="UP000716322">
    <property type="component" value="Unassembled WGS sequence"/>
</dbReference>
<dbReference type="InterPro" id="IPR001129">
    <property type="entry name" value="Membr-assoc_MAPEG"/>
</dbReference>
<sequence>MVLTAWTTLAVLGVYFWTGVMAGWARNKYKVPAPSMDGPVAFQSFQRVQANTLEQLPLVLAPLWLCGHYLGDRWAAAGGLLWCVGRILYALGYYRDPSKRELGFIVGMVACGALVAGSVTGLLSRNLLQ</sequence>
<gene>
    <name evidence="6" type="ORF">HAV22_05625</name>
</gene>
<keyword evidence="7" id="KW-1185">Reference proteome</keyword>
<feature type="transmembrane region" description="Helical" evidence="5">
    <location>
        <begin position="104"/>
        <end position="123"/>
    </location>
</feature>
<dbReference type="InterPro" id="IPR050997">
    <property type="entry name" value="MAPEG"/>
</dbReference>
<evidence type="ECO:0000256" key="3">
    <source>
        <dbReference type="ARBA" id="ARBA00022989"/>
    </source>
</evidence>
<keyword evidence="2 5" id="KW-0812">Transmembrane</keyword>
<dbReference type="Gene3D" id="1.20.120.550">
    <property type="entry name" value="Membrane associated eicosanoid/glutathione metabolism-like domain"/>
    <property type="match status" value="1"/>
</dbReference>
<dbReference type="Pfam" id="PF01124">
    <property type="entry name" value="MAPEG"/>
    <property type="match status" value="1"/>
</dbReference>
<evidence type="ECO:0000313" key="7">
    <source>
        <dbReference type="Proteomes" id="UP000716322"/>
    </source>
</evidence>
<protein>
    <submittedName>
        <fullName evidence="6">MAPEG family protein</fullName>
    </submittedName>
</protein>
<dbReference type="PANTHER" id="PTHR10250">
    <property type="entry name" value="MICROSOMAL GLUTATHIONE S-TRANSFERASE"/>
    <property type="match status" value="1"/>
</dbReference>
<evidence type="ECO:0000256" key="2">
    <source>
        <dbReference type="ARBA" id="ARBA00022692"/>
    </source>
</evidence>
<feature type="transmembrane region" description="Helical" evidence="5">
    <location>
        <begin position="74"/>
        <end position="92"/>
    </location>
</feature>
<evidence type="ECO:0000313" key="6">
    <source>
        <dbReference type="EMBL" id="NIA53133.1"/>
    </source>
</evidence>
<dbReference type="RefSeq" id="WP_166857449.1">
    <property type="nucleotide sequence ID" value="NZ_JAAQOM010000003.1"/>
</dbReference>
<accession>A0ABX0P907</accession>
<dbReference type="InterPro" id="IPR023352">
    <property type="entry name" value="MAPEG-like_dom_sf"/>
</dbReference>
<dbReference type="EMBL" id="JAAQOM010000003">
    <property type="protein sequence ID" value="NIA53133.1"/>
    <property type="molecule type" value="Genomic_DNA"/>
</dbReference>
<comment type="subcellular location">
    <subcellularLocation>
        <location evidence="1">Membrane</location>
        <topology evidence="1">Multi-pass membrane protein</topology>
    </subcellularLocation>
</comment>
<proteinExistence type="predicted"/>
<dbReference type="PANTHER" id="PTHR10250:SF15">
    <property type="entry name" value="MICROSOMAL GLUTATHIONE S-TRANSFERASE-RELATED"/>
    <property type="match status" value="1"/>
</dbReference>
<organism evidence="6 7">
    <name type="scientific">Telluria antibiotica</name>
    <dbReference type="NCBI Taxonomy" id="2717319"/>
    <lineage>
        <taxon>Bacteria</taxon>
        <taxon>Pseudomonadati</taxon>
        <taxon>Pseudomonadota</taxon>
        <taxon>Betaproteobacteria</taxon>
        <taxon>Burkholderiales</taxon>
        <taxon>Oxalobacteraceae</taxon>
        <taxon>Telluria group</taxon>
        <taxon>Telluria</taxon>
    </lineage>
</organism>
<comment type="caution">
    <text evidence="6">The sequence shown here is derived from an EMBL/GenBank/DDBJ whole genome shotgun (WGS) entry which is preliminary data.</text>
</comment>